<organism evidence="1 2">
    <name type="scientific">Lentinula raphanica</name>
    <dbReference type="NCBI Taxonomy" id="153919"/>
    <lineage>
        <taxon>Eukaryota</taxon>
        <taxon>Fungi</taxon>
        <taxon>Dikarya</taxon>
        <taxon>Basidiomycota</taxon>
        <taxon>Agaricomycotina</taxon>
        <taxon>Agaricomycetes</taxon>
        <taxon>Agaricomycetidae</taxon>
        <taxon>Agaricales</taxon>
        <taxon>Marasmiineae</taxon>
        <taxon>Omphalotaceae</taxon>
        <taxon>Lentinula</taxon>
    </lineage>
</organism>
<gene>
    <name evidence="1" type="ORF">F5878DRAFT_705607</name>
</gene>
<sequence>MSFASGSDHQSSSSHTNDIDFLDILKNGIPTKLQWQVWQLTVDQLAKALSAKTSNRDVLPFAPGDVDFLNNHEFHIDQFGSEIKEACQKFVLRTLGVLLSSAGDDCRGIVELIFIHCPSSKLHFLERSDFDQAIMRLCWVPDHGSKNRLIEPDLLRECSDMFGVPKHLYSTQAYHAIDSPTTNRLEPDHRSLPGYYNMCQENYQHRDLSIGNILMVDETITTQSFEIANPNSVQQQILDLCKELGIKDQFNSQNTSPAVDFRTDKPLGFMNQTTNEQSDTEMILVPLLSGKILRTCLDKNFQILDGKNSIGISYPIQRPNFQAFLLGLKTFTRSTSTNTSANAYTTHSSTLLSLWFMDQRHANSNVAGAYCRFHVAYHRRGPEAARKILRVKELVHLENVKEGIVKLRIGP</sequence>
<name>A0AA38PMC0_9AGAR</name>
<accession>A0AA38PMC0</accession>
<comment type="caution">
    <text evidence="1">The sequence shown here is derived from an EMBL/GenBank/DDBJ whole genome shotgun (WGS) entry which is preliminary data.</text>
</comment>
<protein>
    <recommendedName>
        <fullName evidence="3">Fungal-type protein kinase domain-containing protein</fullName>
    </recommendedName>
</protein>
<dbReference type="EMBL" id="MU805938">
    <property type="protein sequence ID" value="KAJ3845336.1"/>
    <property type="molecule type" value="Genomic_DNA"/>
</dbReference>
<reference evidence="1" key="1">
    <citation type="submission" date="2022-08" db="EMBL/GenBank/DDBJ databases">
        <authorList>
            <consortium name="DOE Joint Genome Institute"/>
            <person name="Min B."/>
            <person name="Riley R."/>
            <person name="Sierra-Patev S."/>
            <person name="Naranjo-Ortiz M."/>
            <person name="Looney B."/>
            <person name="Konkel Z."/>
            <person name="Slot J.C."/>
            <person name="Sakamoto Y."/>
            <person name="Steenwyk J.L."/>
            <person name="Rokas A."/>
            <person name="Carro J."/>
            <person name="Camarero S."/>
            <person name="Ferreira P."/>
            <person name="Molpeceres G."/>
            <person name="Ruiz-Duenas F.J."/>
            <person name="Serrano A."/>
            <person name="Henrissat B."/>
            <person name="Drula E."/>
            <person name="Hughes K.W."/>
            <person name="Mata J.L."/>
            <person name="Ishikawa N.K."/>
            <person name="Vargas-Isla R."/>
            <person name="Ushijima S."/>
            <person name="Smith C.A."/>
            <person name="Ahrendt S."/>
            <person name="Andreopoulos W."/>
            <person name="He G."/>
            <person name="Labutti K."/>
            <person name="Lipzen A."/>
            <person name="Ng V."/>
            <person name="Sandor L."/>
            <person name="Barry K."/>
            <person name="Martinez A.T."/>
            <person name="Xiao Y."/>
            <person name="Gibbons J.G."/>
            <person name="Terashima K."/>
            <person name="Hibbett D.S."/>
            <person name="Grigoriev I.V."/>
        </authorList>
    </citation>
    <scope>NUCLEOTIDE SEQUENCE</scope>
    <source>
        <strain evidence="1">TFB9207</strain>
    </source>
</reference>
<evidence type="ECO:0000313" key="2">
    <source>
        <dbReference type="Proteomes" id="UP001163846"/>
    </source>
</evidence>
<dbReference type="AlphaFoldDB" id="A0AA38PMC0"/>
<evidence type="ECO:0000313" key="1">
    <source>
        <dbReference type="EMBL" id="KAJ3845336.1"/>
    </source>
</evidence>
<evidence type="ECO:0008006" key="3">
    <source>
        <dbReference type="Google" id="ProtNLM"/>
    </source>
</evidence>
<proteinExistence type="predicted"/>
<dbReference type="Proteomes" id="UP001163846">
    <property type="component" value="Unassembled WGS sequence"/>
</dbReference>
<keyword evidence="2" id="KW-1185">Reference proteome</keyword>